<dbReference type="AlphaFoldDB" id="A0A0E9SE97"/>
<evidence type="ECO:0000313" key="1">
    <source>
        <dbReference type="EMBL" id="JAH39005.1"/>
    </source>
</evidence>
<reference evidence="1" key="1">
    <citation type="submission" date="2014-11" db="EMBL/GenBank/DDBJ databases">
        <authorList>
            <person name="Amaro Gonzalez C."/>
        </authorList>
    </citation>
    <scope>NUCLEOTIDE SEQUENCE</scope>
</reference>
<accession>A0A0E9SE97</accession>
<organism evidence="1">
    <name type="scientific">Anguilla anguilla</name>
    <name type="common">European freshwater eel</name>
    <name type="synonym">Muraena anguilla</name>
    <dbReference type="NCBI Taxonomy" id="7936"/>
    <lineage>
        <taxon>Eukaryota</taxon>
        <taxon>Metazoa</taxon>
        <taxon>Chordata</taxon>
        <taxon>Craniata</taxon>
        <taxon>Vertebrata</taxon>
        <taxon>Euteleostomi</taxon>
        <taxon>Actinopterygii</taxon>
        <taxon>Neopterygii</taxon>
        <taxon>Teleostei</taxon>
        <taxon>Anguilliformes</taxon>
        <taxon>Anguillidae</taxon>
        <taxon>Anguilla</taxon>
    </lineage>
</organism>
<proteinExistence type="predicted"/>
<reference evidence="1" key="2">
    <citation type="journal article" date="2015" name="Fish Shellfish Immunol.">
        <title>Early steps in the European eel (Anguilla anguilla)-Vibrio vulnificus interaction in the gills: Role of the RtxA13 toxin.</title>
        <authorList>
            <person name="Callol A."/>
            <person name="Pajuelo D."/>
            <person name="Ebbesson L."/>
            <person name="Teles M."/>
            <person name="MacKenzie S."/>
            <person name="Amaro C."/>
        </authorList>
    </citation>
    <scope>NUCLEOTIDE SEQUENCE</scope>
</reference>
<sequence length="32" mass="3520">MYLNMSWHCLIHCILPILAKKTAHGGSYSSSG</sequence>
<name>A0A0E9SE97_ANGAN</name>
<protein>
    <submittedName>
        <fullName evidence="1">Uncharacterized protein</fullName>
    </submittedName>
</protein>
<dbReference type="EMBL" id="GBXM01069572">
    <property type="protein sequence ID" value="JAH39005.1"/>
    <property type="molecule type" value="Transcribed_RNA"/>
</dbReference>